<name>A0A8X6WHM4_TRICX</name>
<dbReference type="Proteomes" id="UP000887159">
    <property type="component" value="Unassembled WGS sequence"/>
</dbReference>
<sequence>MAEVRERIVRAKGDRLKKKRREWKERRARDLFQVRPTTKDPPCRAAMHVKSRELKRPAVEPPRSKRAQPGIVVLPLLAYPFEVFHLAAPGFPGST</sequence>
<proteinExistence type="predicted"/>
<dbReference type="EMBL" id="BMAU01021422">
    <property type="protein sequence ID" value="GFY34311.1"/>
    <property type="molecule type" value="Genomic_DNA"/>
</dbReference>
<gene>
    <name evidence="1" type="ORF">TNCV_2506141</name>
</gene>
<reference evidence="1" key="1">
    <citation type="submission" date="2020-08" db="EMBL/GenBank/DDBJ databases">
        <title>Multicomponent nature underlies the extraordinary mechanical properties of spider dragline silk.</title>
        <authorList>
            <person name="Kono N."/>
            <person name="Nakamura H."/>
            <person name="Mori M."/>
            <person name="Yoshida Y."/>
            <person name="Ohtoshi R."/>
            <person name="Malay A.D."/>
            <person name="Moran D.A.P."/>
            <person name="Tomita M."/>
            <person name="Numata K."/>
            <person name="Arakawa K."/>
        </authorList>
    </citation>
    <scope>NUCLEOTIDE SEQUENCE</scope>
</reference>
<organism evidence="1 2">
    <name type="scientific">Trichonephila clavipes</name>
    <name type="common">Golden silk orbweaver</name>
    <name type="synonym">Nephila clavipes</name>
    <dbReference type="NCBI Taxonomy" id="2585209"/>
    <lineage>
        <taxon>Eukaryota</taxon>
        <taxon>Metazoa</taxon>
        <taxon>Ecdysozoa</taxon>
        <taxon>Arthropoda</taxon>
        <taxon>Chelicerata</taxon>
        <taxon>Arachnida</taxon>
        <taxon>Araneae</taxon>
        <taxon>Araneomorphae</taxon>
        <taxon>Entelegynae</taxon>
        <taxon>Araneoidea</taxon>
        <taxon>Nephilidae</taxon>
        <taxon>Trichonephila</taxon>
    </lineage>
</organism>
<protein>
    <submittedName>
        <fullName evidence="1">Uncharacterized protein</fullName>
    </submittedName>
</protein>
<dbReference type="AlphaFoldDB" id="A0A8X6WHM4"/>
<keyword evidence="2" id="KW-1185">Reference proteome</keyword>
<evidence type="ECO:0000313" key="1">
    <source>
        <dbReference type="EMBL" id="GFY34311.1"/>
    </source>
</evidence>
<evidence type="ECO:0000313" key="2">
    <source>
        <dbReference type="Proteomes" id="UP000887159"/>
    </source>
</evidence>
<accession>A0A8X6WHM4</accession>
<comment type="caution">
    <text evidence="1">The sequence shown here is derived from an EMBL/GenBank/DDBJ whole genome shotgun (WGS) entry which is preliminary data.</text>
</comment>